<dbReference type="AlphaFoldDB" id="A0A2M9CTI6"/>
<name>A0A2M9CTI6_9BACT</name>
<evidence type="ECO:0000313" key="3">
    <source>
        <dbReference type="Proteomes" id="UP000230000"/>
    </source>
</evidence>
<dbReference type="PANTHER" id="PTHR33361">
    <property type="entry name" value="GLR0591 PROTEIN"/>
    <property type="match status" value="1"/>
</dbReference>
<organism evidence="2 3">
    <name type="scientific">Thermoflavifilum aggregans</name>
    <dbReference type="NCBI Taxonomy" id="454188"/>
    <lineage>
        <taxon>Bacteria</taxon>
        <taxon>Pseudomonadati</taxon>
        <taxon>Bacteroidota</taxon>
        <taxon>Chitinophagia</taxon>
        <taxon>Chitinophagales</taxon>
        <taxon>Chitinophagaceae</taxon>
        <taxon>Thermoflavifilum</taxon>
    </lineage>
</organism>
<proteinExistence type="predicted"/>
<reference evidence="2 3" key="1">
    <citation type="submission" date="2017-11" db="EMBL/GenBank/DDBJ databases">
        <title>Genomic Encyclopedia of Archaeal and Bacterial Type Strains, Phase II (KMG-II): From Individual Species to Whole Genera.</title>
        <authorList>
            <person name="Goeker M."/>
        </authorList>
    </citation>
    <scope>NUCLEOTIDE SEQUENCE [LARGE SCALE GENOMIC DNA]</scope>
    <source>
        <strain evidence="2 3">DSM 27268</strain>
    </source>
</reference>
<keyword evidence="3" id="KW-1185">Reference proteome</keyword>
<dbReference type="OrthoDB" id="9760040at2"/>
<dbReference type="Proteomes" id="UP000230000">
    <property type="component" value="Unassembled WGS sequence"/>
</dbReference>
<accession>A0A2M9CTI6</accession>
<dbReference type="RefSeq" id="WP_100313871.1">
    <property type="nucleotide sequence ID" value="NZ_PGFG01000001.1"/>
</dbReference>
<dbReference type="SUPFAM" id="SSF55486">
    <property type="entry name" value="Metalloproteases ('zincins'), catalytic domain"/>
    <property type="match status" value="1"/>
</dbReference>
<dbReference type="InterPro" id="IPR010281">
    <property type="entry name" value="DUF885"/>
</dbReference>
<keyword evidence="1" id="KW-0732">Signal</keyword>
<dbReference type="Pfam" id="PF05960">
    <property type="entry name" value="DUF885"/>
    <property type="match status" value="1"/>
</dbReference>
<protein>
    <submittedName>
        <fullName evidence="2">Uncharacterized protein (DUF885 family)</fullName>
    </submittedName>
</protein>
<comment type="caution">
    <text evidence="2">The sequence shown here is derived from an EMBL/GenBank/DDBJ whole genome shotgun (WGS) entry which is preliminary data.</text>
</comment>
<feature type="chain" id="PRO_5014818878" evidence="1">
    <location>
        <begin position="26"/>
        <end position="576"/>
    </location>
</feature>
<evidence type="ECO:0000256" key="1">
    <source>
        <dbReference type="SAM" id="SignalP"/>
    </source>
</evidence>
<feature type="signal peptide" evidence="1">
    <location>
        <begin position="1"/>
        <end position="25"/>
    </location>
</feature>
<evidence type="ECO:0000313" key="2">
    <source>
        <dbReference type="EMBL" id="PJJ75227.1"/>
    </source>
</evidence>
<dbReference type="PANTHER" id="PTHR33361:SF2">
    <property type="entry name" value="DUF885 DOMAIN-CONTAINING PROTEIN"/>
    <property type="match status" value="1"/>
</dbReference>
<dbReference type="EMBL" id="PGFG01000001">
    <property type="protein sequence ID" value="PJJ75227.1"/>
    <property type="molecule type" value="Genomic_DNA"/>
</dbReference>
<gene>
    <name evidence="2" type="ORF">BXY57_0799</name>
</gene>
<sequence length="576" mass="67749">MPAHFKSFYAFLVSISLLYVPHAFAQSADQDFSEMAGAIIRFEAGWRDINRSMQDVPLQLIRTRNAYLHQWEDSLQSVHFDRLSQEGKIDFILLQYTIQRNLDENNQQQQVWTVVRKLLPLTDSIFQIAGQRHVGNQLNARHTAAIFDAFGKTLQRNARQIDLTDLSDMRLAYQVLQAVDHLHEILQDVYQFYNEYDPAFTWWMQTTYRFTDSVFSVYTDSLRAAVLRKENMHDQSGIHGVPIGREELMKLLHDEMIPYTPEELIDIANREYNWCLQQIKKASAAMGYGDDWKKALEKVKESYVPPGEQPQVIRALEEEAVQFVQNHHLVTIPDLAKQTWTMEMMSPRRQLVNPFFTGGDVLSISYPTNSMSYADKMMSMRGNNPYFSRATVFHEIIPGHYLQEYMNERYRSYRWPFHTAFWTEGWAFYWEMLLWDKGYDQTPEQKIGALFWRMHRCARIVFSINFHLGKWTPEQCVEYLIDKVGHERANAEGEVRRSFEGGYGPLYQLAYMIGALQFYALHHELVDSGKMTDQDFHDAVLKEGNMPVEMVRAALEHTPLKRDYQPQWRFYQEIGR</sequence>